<comment type="caution">
    <text evidence="5">The sequence shown here is derived from an EMBL/GenBank/DDBJ whole genome shotgun (WGS) entry which is preliminary data.</text>
</comment>
<sequence>MTEVLLEARDLQKRFGGLLATDHLSLALRRGEIHALIGPNGAGKTTALAQLSGELAPDAGRIHHRGEDITALDMPGRARRGIARSFQITAVFEGLSALENVALAVQARAGHHFRLLRRAARDETRMAPARELLERVGLAGAAATPAATLAHGQRRQLEIAMALALRPEVLLLDEPMAGMGQAEGEALASLLESLRDEHAILLVEHDVHLVFRLADRVSVLVAGAVLASGPPAEVRADPAVQQAYLAEMSDGA</sequence>
<evidence type="ECO:0000313" key="6">
    <source>
        <dbReference type="Proteomes" id="UP000245474"/>
    </source>
</evidence>
<dbReference type="InterPro" id="IPR003439">
    <property type="entry name" value="ABC_transporter-like_ATP-bd"/>
</dbReference>
<dbReference type="InterPro" id="IPR032823">
    <property type="entry name" value="BCA_ABC_TP_C"/>
</dbReference>
<dbReference type="EMBL" id="QFFI01000052">
    <property type="protein sequence ID" value="PWG61056.1"/>
    <property type="molecule type" value="Genomic_DNA"/>
</dbReference>
<evidence type="ECO:0000256" key="3">
    <source>
        <dbReference type="ARBA" id="ARBA00022840"/>
    </source>
</evidence>
<keyword evidence="1" id="KW-0813">Transport</keyword>
<dbReference type="PROSITE" id="PS50893">
    <property type="entry name" value="ABC_TRANSPORTER_2"/>
    <property type="match status" value="1"/>
</dbReference>
<dbReference type="GO" id="GO:0005524">
    <property type="term" value="F:ATP binding"/>
    <property type="evidence" value="ECO:0007669"/>
    <property type="project" value="UniProtKB-KW"/>
</dbReference>
<dbReference type="SUPFAM" id="SSF52540">
    <property type="entry name" value="P-loop containing nucleoside triphosphate hydrolases"/>
    <property type="match status" value="1"/>
</dbReference>
<dbReference type="PANTHER" id="PTHR45772:SF3">
    <property type="entry name" value="ABC TRANSPORTER ATP-BINDING PROTEIN"/>
    <property type="match status" value="1"/>
</dbReference>
<dbReference type="InterPro" id="IPR003593">
    <property type="entry name" value="AAA+_ATPase"/>
</dbReference>
<feature type="domain" description="ABC transporter" evidence="4">
    <location>
        <begin position="6"/>
        <end position="247"/>
    </location>
</feature>
<dbReference type="Gene3D" id="3.40.50.300">
    <property type="entry name" value="P-loop containing nucleotide triphosphate hydrolases"/>
    <property type="match status" value="1"/>
</dbReference>
<dbReference type="GO" id="GO:0005886">
    <property type="term" value="C:plasma membrane"/>
    <property type="evidence" value="ECO:0007669"/>
    <property type="project" value="TreeGrafter"/>
</dbReference>
<dbReference type="GO" id="GO:0016887">
    <property type="term" value="F:ATP hydrolysis activity"/>
    <property type="evidence" value="ECO:0007669"/>
    <property type="project" value="InterPro"/>
</dbReference>
<evidence type="ECO:0000259" key="4">
    <source>
        <dbReference type="PROSITE" id="PS50893"/>
    </source>
</evidence>
<gene>
    <name evidence="5" type="ORF">DEM34_18415</name>
</gene>
<dbReference type="CDD" id="cd03219">
    <property type="entry name" value="ABC_Mj1267_LivG_branched"/>
    <property type="match status" value="1"/>
</dbReference>
<reference evidence="5 6" key="1">
    <citation type="submission" date="2018-05" db="EMBL/GenBank/DDBJ databases">
        <title>Spiribacter halobius sp. nov., a moderately halophilic bacterium isolated from marine solar saltern.</title>
        <authorList>
            <person name="Zheng W.-S."/>
            <person name="Lu D.-C."/>
            <person name="Du Z.-J."/>
        </authorList>
    </citation>
    <scope>NUCLEOTIDE SEQUENCE [LARGE SCALE GENOMIC DNA]</scope>
    <source>
        <strain evidence="5 6">E85</strain>
    </source>
</reference>
<dbReference type="RefSeq" id="WP_109680293.1">
    <property type="nucleotide sequence ID" value="NZ_CP086615.1"/>
</dbReference>
<keyword evidence="3 5" id="KW-0067">ATP-binding</keyword>
<keyword evidence="6" id="KW-1185">Reference proteome</keyword>
<dbReference type="SMART" id="SM00382">
    <property type="entry name" value="AAA"/>
    <property type="match status" value="1"/>
</dbReference>
<keyword evidence="2" id="KW-0547">Nucleotide-binding</keyword>
<evidence type="ECO:0000313" key="5">
    <source>
        <dbReference type="EMBL" id="PWG61056.1"/>
    </source>
</evidence>
<dbReference type="Pfam" id="PF00005">
    <property type="entry name" value="ABC_tran"/>
    <property type="match status" value="1"/>
</dbReference>
<dbReference type="OrthoDB" id="9805514at2"/>
<evidence type="ECO:0000256" key="2">
    <source>
        <dbReference type="ARBA" id="ARBA00022741"/>
    </source>
</evidence>
<proteinExistence type="predicted"/>
<organism evidence="5 6">
    <name type="scientific">Sediminicurvatus halobius</name>
    <dbReference type="NCBI Taxonomy" id="2182432"/>
    <lineage>
        <taxon>Bacteria</taxon>
        <taxon>Pseudomonadati</taxon>
        <taxon>Pseudomonadota</taxon>
        <taxon>Gammaproteobacteria</taxon>
        <taxon>Chromatiales</taxon>
        <taxon>Ectothiorhodospiraceae</taxon>
        <taxon>Sediminicurvatus</taxon>
    </lineage>
</organism>
<accession>A0A2U2MW89</accession>
<dbReference type="InterPro" id="IPR027417">
    <property type="entry name" value="P-loop_NTPase"/>
</dbReference>
<dbReference type="InterPro" id="IPR051120">
    <property type="entry name" value="ABC_AA/LPS_Transport"/>
</dbReference>
<name>A0A2U2MW89_9GAMM</name>
<evidence type="ECO:0000256" key="1">
    <source>
        <dbReference type="ARBA" id="ARBA00022448"/>
    </source>
</evidence>
<dbReference type="Pfam" id="PF12399">
    <property type="entry name" value="BCA_ABC_TP_C"/>
    <property type="match status" value="1"/>
</dbReference>
<dbReference type="Proteomes" id="UP000245474">
    <property type="component" value="Unassembled WGS sequence"/>
</dbReference>
<dbReference type="PANTHER" id="PTHR45772">
    <property type="entry name" value="CONSERVED COMPONENT OF ABC TRANSPORTER FOR NATURAL AMINO ACIDS-RELATED"/>
    <property type="match status" value="1"/>
</dbReference>
<protein>
    <submittedName>
        <fullName evidence="5">ABC transporter ATP-binding protein</fullName>
    </submittedName>
</protein>
<dbReference type="AlphaFoldDB" id="A0A2U2MW89"/>